<dbReference type="Gene3D" id="1.10.10.10">
    <property type="entry name" value="Winged helix-like DNA-binding domain superfamily/Winged helix DNA-binding domain"/>
    <property type="match status" value="1"/>
</dbReference>
<comment type="caution">
    <text evidence="10">The sequence shown here is derived from an EMBL/GenBank/DDBJ whole genome shotgun (WGS) entry which is preliminary data.</text>
</comment>
<evidence type="ECO:0000256" key="1">
    <source>
        <dbReference type="ARBA" id="ARBA00022553"/>
    </source>
</evidence>
<dbReference type="CDD" id="cd00383">
    <property type="entry name" value="trans_reg_C"/>
    <property type="match status" value="1"/>
</dbReference>
<dbReference type="GO" id="GO:0006355">
    <property type="term" value="P:regulation of DNA-templated transcription"/>
    <property type="evidence" value="ECO:0007669"/>
    <property type="project" value="InterPro"/>
</dbReference>
<evidence type="ECO:0000256" key="4">
    <source>
        <dbReference type="ARBA" id="ARBA00023125"/>
    </source>
</evidence>
<keyword evidence="3" id="KW-0805">Transcription regulation</keyword>
<evidence type="ECO:0000313" key="11">
    <source>
        <dbReference type="Proteomes" id="UP000245765"/>
    </source>
</evidence>
<dbReference type="GO" id="GO:0032993">
    <property type="term" value="C:protein-DNA complex"/>
    <property type="evidence" value="ECO:0007669"/>
    <property type="project" value="TreeGrafter"/>
</dbReference>
<dbReference type="Proteomes" id="UP000245765">
    <property type="component" value="Unassembled WGS sequence"/>
</dbReference>
<name>A0A317FD49_9PROT</name>
<dbReference type="Pfam" id="PF00486">
    <property type="entry name" value="Trans_reg_C"/>
    <property type="match status" value="1"/>
</dbReference>
<evidence type="ECO:0000256" key="2">
    <source>
        <dbReference type="ARBA" id="ARBA00023012"/>
    </source>
</evidence>
<evidence type="ECO:0000256" key="6">
    <source>
        <dbReference type="PROSITE-ProRule" id="PRU00169"/>
    </source>
</evidence>
<dbReference type="SMART" id="SM00448">
    <property type="entry name" value="REC"/>
    <property type="match status" value="1"/>
</dbReference>
<dbReference type="InterPro" id="IPR001867">
    <property type="entry name" value="OmpR/PhoB-type_DNA-bd"/>
</dbReference>
<dbReference type="RefSeq" id="WP_109872225.1">
    <property type="nucleotide sequence ID" value="NZ_QGNA01000004.1"/>
</dbReference>
<dbReference type="PANTHER" id="PTHR48111:SF4">
    <property type="entry name" value="DNA-BINDING DUAL TRANSCRIPTIONAL REGULATOR OMPR"/>
    <property type="match status" value="1"/>
</dbReference>
<organism evidence="10 11">
    <name type="scientific">Falsiroseomonas bella</name>
    <dbReference type="NCBI Taxonomy" id="2184016"/>
    <lineage>
        <taxon>Bacteria</taxon>
        <taxon>Pseudomonadati</taxon>
        <taxon>Pseudomonadota</taxon>
        <taxon>Alphaproteobacteria</taxon>
        <taxon>Acetobacterales</taxon>
        <taxon>Roseomonadaceae</taxon>
        <taxon>Falsiroseomonas</taxon>
    </lineage>
</organism>
<dbReference type="OrthoDB" id="9784252at2"/>
<dbReference type="GO" id="GO:0000156">
    <property type="term" value="F:phosphorelay response regulator activity"/>
    <property type="evidence" value="ECO:0007669"/>
    <property type="project" value="TreeGrafter"/>
</dbReference>
<feature type="domain" description="Response regulatory" evidence="8">
    <location>
        <begin position="7"/>
        <end position="121"/>
    </location>
</feature>
<dbReference type="InterPro" id="IPR016032">
    <property type="entry name" value="Sig_transdc_resp-reg_C-effctor"/>
</dbReference>
<evidence type="ECO:0000256" key="7">
    <source>
        <dbReference type="PROSITE-ProRule" id="PRU01091"/>
    </source>
</evidence>
<feature type="modified residue" description="4-aspartylphosphate" evidence="6">
    <location>
        <position position="56"/>
    </location>
</feature>
<protein>
    <recommendedName>
        <fullName evidence="12">DNA-binding response regulator</fullName>
    </recommendedName>
</protein>
<dbReference type="EMBL" id="QGNA01000004">
    <property type="protein sequence ID" value="PWS35859.1"/>
    <property type="molecule type" value="Genomic_DNA"/>
</dbReference>
<keyword evidence="1 6" id="KW-0597">Phosphoprotein</keyword>
<dbReference type="Pfam" id="PF00072">
    <property type="entry name" value="Response_reg"/>
    <property type="match status" value="1"/>
</dbReference>
<dbReference type="InterPro" id="IPR036388">
    <property type="entry name" value="WH-like_DNA-bd_sf"/>
</dbReference>
<dbReference type="InterPro" id="IPR001789">
    <property type="entry name" value="Sig_transdc_resp-reg_receiver"/>
</dbReference>
<evidence type="ECO:0000313" key="10">
    <source>
        <dbReference type="EMBL" id="PWS35859.1"/>
    </source>
</evidence>
<dbReference type="PROSITE" id="PS51755">
    <property type="entry name" value="OMPR_PHOB"/>
    <property type="match status" value="1"/>
</dbReference>
<keyword evidence="11" id="KW-1185">Reference proteome</keyword>
<reference evidence="11" key="1">
    <citation type="submission" date="2018-05" db="EMBL/GenBank/DDBJ databases">
        <authorList>
            <person name="Du Z."/>
            <person name="Wang X."/>
        </authorList>
    </citation>
    <scope>NUCLEOTIDE SEQUENCE [LARGE SCALE GENOMIC DNA]</scope>
    <source>
        <strain evidence="11">CQN31</strain>
    </source>
</reference>
<dbReference type="PANTHER" id="PTHR48111">
    <property type="entry name" value="REGULATOR OF RPOS"/>
    <property type="match status" value="1"/>
</dbReference>
<keyword evidence="4 7" id="KW-0238">DNA-binding</keyword>
<evidence type="ECO:0000256" key="3">
    <source>
        <dbReference type="ARBA" id="ARBA00023015"/>
    </source>
</evidence>
<dbReference type="GO" id="GO:0000976">
    <property type="term" value="F:transcription cis-regulatory region binding"/>
    <property type="evidence" value="ECO:0007669"/>
    <property type="project" value="TreeGrafter"/>
</dbReference>
<gene>
    <name evidence="10" type="ORF">DFH01_20030</name>
</gene>
<accession>A0A317FD49</accession>
<dbReference type="SUPFAM" id="SSF52172">
    <property type="entry name" value="CheY-like"/>
    <property type="match status" value="1"/>
</dbReference>
<keyword evidence="2" id="KW-0902">Two-component regulatory system</keyword>
<feature type="DNA-binding region" description="OmpR/PhoB-type" evidence="7">
    <location>
        <begin position="142"/>
        <end position="243"/>
    </location>
</feature>
<dbReference type="SMART" id="SM00862">
    <property type="entry name" value="Trans_reg_C"/>
    <property type="match status" value="1"/>
</dbReference>
<dbReference type="AlphaFoldDB" id="A0A317FD49"/>
<feature type="domain" description="OmpR/PhoB-type" evidence="9">
    <location>
        <begin position="142"/>
        <end position="243"/>
    </location>
</feature>
<dbReference type="Gene3D" id="3.40.50.2300">
    <property type="match status" value="1"/>
</dbReference>
<keyword evidence="5" id="KW-0804">Transcription</keyword>
<evidence type="ECO:0008006" key="12">
    <source>
        <dbReference type="Google" id="ProtNLM"/>
    </source>
</evidence>
<evidence type="ECO:0000259" key="8">
    <source>
        <dbReference type="PROSITE" id="PS50110"/>
    </source>
</evidence>
<proteinExistence type="predicted"/>
<evidence type="ECO:0000256" key="5">
    <source>
        <dbReference type="ARBA" id="ARBA00023163"/>
    </source>
</evidence>
<dbReference type="InterPro" id="IPR039420">
    <property type="entry name" value="WalR-like"/>
</dbReference>
<dbReference type="PROSITE" id="PS50110">
    <property type="entry name" value="RESPONSE_REGULATORY"/>
    <property type="match status" value="1"/>
</dbReference>
<dbReference type="InterPro" id="IPR011006">
    <property type="entry name" value="CheY-like_superfamily"/>
</dbReference>
<dbReference type="Gene3D" id="6.10.250.690">
    <property type="match status" value="1"/>
</dbReference>
<dbReference type="GO" id="GO:0005829">
    <property type="term" value="C:cytosol"/>
    <property type="evidence" value="ECO:0007669"/>
    <property type="project" value="TreeGrafter"/>
</dbReference>
<sequence length="246" mass="26668">MAEGTTTILVVEDDPFQRETVCAYLANQGFAVEGVGDGAGFRAAVARGMPDAALVDIGLPGEDGFSLARWLRGLSPTVGIVMLTAATDLVDRVVGLESGADDYITKPFEPRELLARLRALMRRAGGEGRAAAAPGPAEALPPNKVRIGAAVLDRKTGVLRTAEGKDDQLTESELSLLNLFIENPNRALHRDWLLERTSGEEEPEAFDRAIDLRVMRLRRKIERHPARPMALRTVRGVGYLFDPEAG</sequence>
<dbReference type="SUPFAM" id="SSF46894">
    <property type="entry name" value="C-terminal effector domain of the bipartite response regulators"/>
    <property type="match status" value="1"/>
</dbReference>
<evidence type="ECO:0000259" key="9">
    <source>
        <dbReference type="PROSITE" id="PS51755"/>
    </source>
</evidence>